<gene>
    <name evidence="2" type="ORF">AN618_02040</name>
</gene>
<dbReference type="NCBIfam" id="TIGR03830">
    <property type="entry name" value="CxxCG_CxxCG_HTH"/>
    <property type="match status" value="1"/>
</dbReference>
<organism evidence="2 3">
    <name type="scientific">Fervidicola ferrireducens</name>
    <dbReference type="NCBI Taxonomy" id="520764"/>
    <lineage>
        <taxon>Bacteria</taxon>
        <taxon>Bacillati</taxon>
        <taxon>Bacillota</taxon>
        <taxon>Clostridia</taxon>
        <taxon>Thermosediminibacterales</taxon>
        <taxon>Thermosediminibacteraceae</taxon>
        <taxon>Fervidicola</taxon>
    </lineage>
</organism>
<dbReference type="EMBL" id="LOED01000001">
    <property type="protein sequence ID" value="KXG78866.1"/>
    <property type="molecule type" value="Genomic_DNA"/>
</dbReference>
<dbReference type="InParanoid" id="A0A140LE91"/>
<reference evidence="2 3" key="1">
    <citation type="submission" date="2015-12" db="EMBL/GenBank/DDBJ databases">
        <title>Draft genome sequnece of Fervidicola ferrireducens strain Y170.</title>
        <authorList>
            <person name="Patel B.K."/>
        </authorList>
    </citation>
    <scope>NUCLEOTIDE SEQUENCE [LARGE SCALE GENOMIC DNA]</scope>
    <source>
        <strain evidence="2 3">Y170</strain>
    </source>
</reference>
<name>A0A140LE91_9FIRM</name>
<dbReference type="Pfam" id="PF13274">
    <property type="entry name" value="SocA_Panacea"/>
    <property type="match status" value="1"/>
</dbReference>
<comment type="caution">
    <text evidence="2">The sequence shown here is derived from an EMBL/GenBank/DDBJ whole genome shotgun (WGS) entry which is preliminary data.</text>
</comment>
<dbReference type="Proteomes" id="UP000070427">
    <property type="component" value="Unassembled WGS sequence"/>
</dbReference>
<evidence type="ECO:0000259" key="1">
    <source>
        <dbReference type="Pfam" id="PF13274"/>
    </source>
</evidence>
<sequence>MKRYCYYCDEDVEYTVREEEISDNIRGIEINFIGQIAYCNKCGNEIYIPELDDENIKKANAEYRKKAGIITTEEIENILTTYDISAKTLAKLLGWGEATIERYLKGITPLKLYSDELKKLQNPVYMKKLYESNKDCLGNQVRKKIEAALEKICSKKTVSVFDVAKYFLSKADVKEGSILTPLKLQKLIYYAQGWHLAFFGKPLFVTPLEAWVHGPVSPEIWYKYQNYDYLAKEDFDPSKVFDIEQIQLLNEIYNIYGMFDAWVLRDMTHKDKPWREARRGYEENEPSSEVIPQESIRKYFENLKETLDIRDFKDIRKSLMIYRDILGIS</sequence>
<keyword evidence="3" id="KW-1185">Reference proteome</keyword>
<protein>
    <recommendedName>
        <fullName evidence="1">Antitoxin SocA-like Panacea domain-containing protein</fullName>
    </recommendedName>
</protein>
<dbReference type="InterPro" id="IPR025272">
    <property type="entry name" value="SocA_Panacea"/>
</dbReference>
<accession>A0A140LE91</accession>
<dbReference type="OrthoDB" id="3213544at2"/>
<dbReference type="InterPro" id="IPR022452">
    <property type="entry name" value="MqsA"/>
</dbReference>
<evidence type="ECO:0000313" key="2">
    <source>
        <dbReference type="EMBL" id="KXG78866.1"/>
    </source>
</evidence>
<dbReference type="AlphaFoldDB" id="A0A140LE91"/>
<feature type="domain" description="Antitoxin SocA-like Panacea" evidence="1">
    <location>
        <begin position="184"/>
        <end position="274"/>
    </location>
</feature>
<dbReference type="RefSeq" id="WP_066350943.1">
    <property type="nucleotide sequence ID" value="NZ_LOED01000001.1"/>
</dbReference>
<proteinExistence type="predicted"/>
<evidence type="ECO:0000313" key="3">
    <source>
        <dbReference type="Proteomes" id="UP000070427"/>
    </source>
</evidence>